<proteinExistence type="inferred from homology"/>
<evidence type="ECO:0000256" key="5">
    <source>
        <dbReference type="ARBA" id="ARBA00022692"/>
    </source>
</evidence>
<evidence type="ECO:0000313" key="10">
    <source>
        <dbReference type="Proteomes" id="UP000020529"/>
    </source>
</evidence>
<feature type="transmembrane region" description="Helical" evidence="8">
    <location>
        <begin position="45"/>
        <end position="69"/>
    </location>
</feature>
<dbReference type="EMBL" id="JGCY01000269">
    <property type="protein sequence ID" value="EXY74716.1"/>
    <property type="molecule type" value="Genomic_DNA"/>
</dbReference>
<evidence type="ECO:0000256" key="1">
    <source>
        <dbReference type="ARBA" id="ARBA00004651"/>
    </source>
</evidence>
<feature type="transmembrane region" description="Helical" evidence="8">
    <location>
        <begin position="134"/>
        <end position="155"/>
    </location>
</feature>
<dbReference type="RefSeq" id="WP_022347552.1">
    <property type="nucleotide sequence ID" value="NZ_JGCY01000269.1"/>
</dbReference>
<dbReference type="GO" id="GO:0005886">
    <property type="term" value="C:plasma membrane"/>
    <property type="evidence" value="ECO:0007669"/>
    <property type="project" value="UniProtKB-SubCell"/>
</dbReference>
<evidence type="ECO:0000256" key="6">
    <source>
        <dbReference type="ARBA" id="ARBA00022989"/>
    </source>
</evidence>
<keyword evidence="5 8" id="KW-0812">Transmembrane</keyword>
<feature type="transmembrane region" description="Helical" evidence="8">
    <location>
        <begin position="167"/>
        <end position="184"/>
    </location>
</feature>
<protein>
    <submittedName>
        <fullName evidence="9">AzlC family protein</fullName>
    </submittedName>
</protein>
<dbReference type="Pfam" id="PF03591">
    <property type="entry name" value="AzlC"/>
    <property type="match status" value="1"/>
</dbReference>
<dbReference type="PANTHER" id="PTHR34979:SF1">
    <property type="entry name" value="INNER MEMBRANE PROTEIN YGAZ"/>
    <property type="match status" value="1"/>
</dbReference>
<keyword evidence="6 8" id="KW-1133">Transmembrane helix</keyword>
<evidence type="ECO:0000256" key="4">
    <source>
        <dbReference type="ARBA" id="ARBA00022475"/>
    </source>
</evidence>
<dbReference type="PATRIC" id="fig|1339315.3.peg.2253"/>
<evidence type="ECO:0000256" key="8">
    <source>
        <dbReference type="SAM" id="Phobius"/>
    </source>
</evidence>
<dbReference type="Proteomes" id="UP000020529">
    <property type="component" value="Unassembled WGS sequence"/>
</dbReference>
<comment type="similarity">
    <text evidence="2">Belongs to the AzlC family.</text>
</comment>
<feature type="transmembrane region" description="Helical" evidence="8">
    <location>
        <begin position="75"/>
        <end position="96"/>
    </location>
</feature>
<name>A0A015TVH7_BACFG</name>
<gene>
    <name evidence="9" type="ORF">M124_1478</name>
</gene>
<dbReference type="GO" id="GO:1903785">
    <property type="term" value="P:L-valine transmembrane transport"/>
    <property type="evidence" value="ECO:0007669"/>
    <property type="project" value="TreeGrafter"/>
</dbReference>
<dbReference type="AlphaFoldDB" id="A0A015TVH7"/>
<comment type="subcellular location">
    <subcellularLocation>
        <location evidence="1">Cell membrane</location>
        <topology evidence="1">Multi-pass membrane protein</topology>
    </subcellularLocation>
</comment>
<organism evidence="9 10">
    <name type="scientific">Bacteroides fragilis str. 3988T(B)14</name>
    <dbReference type="NCBI Taxonomy" id="1339315"/>
    <lineage>
        <taxon>Bacteria</taxon>
        <taxon>Pseudomonadati</taxon>
        <taxon>Bacteroidota</taxon>
        <taxon>Bacteroidia</taxon>
        <taxon>Bacteroidales</taxon>
        <taxon>Bacteroidaceae</taxon>
        <taxon>Bacteroides</taxon>
    </lineage>
</organism>
<evidence type="ECO:0000313" key="9">
    <source>
        <dbReference type="EMBL" id="EXY74716.1"/>
    </source>
</evidence>
<keyword evidence="3" id="KW-0813">Transport</keyword>
<accession>A0A015TVH7</accession>
<keyword evidence="7 8" id="KW-0472">Membrane</keyword>
<comment type="caution">
    <text evidence="9">The sequence shown here is derived from an EMBL/GenBank/DDBJ whole genome shotgun (WGS) entry which is preliminary data.</text>
</comment>
<feature type="transmembrane region" description="Helical" evidence="8">
    <location>
        <begin position="213"/>
        <end position="230"/>
    </location>
</feature>
<evidence type="ECO:0000256" key="2">
    <source>
        <dbReference type="ARBA" id="ARBA00010735"/>
    </source>
</evidence>
<reference evidence="9 10" key="1">
    <citation type="submission" date="2014-02" db="EMBL/GenBank/DDBJ databases">
        <authorList>
            <person name="Sears C."/>
            <person name="Carroll K."/>
            <person name="Sack B.R."/>
            <person name="Qadri F."/>
            <person name="Myers L.L."/>
            <person name="Chung G.-T."/>
            <person name="Escheverria P."/>
            <person name="Fraser C.M."/>
            <person name="Sadzewicz L."/>
            <person name="Shefchek K.A."/>
            <person name="Tallon L."/>
            <person name="Das S.P."/>
            <person name="Daugherty S."/>
            <person name="Mongodin E.F."/>
        </authorList>
    </citation>
    <scope>NUCLEOTIDE SEQUENCE [LARGE SCALE GENOMIC DNA]</scope>
    <source>
        <strain evidence="10">3988T(B)14</strain>
    </source>
</reference>
<sequence>MMNNKNQSVCNARKLALTKAFPVMLGIAFLGVGYGVYMRSCGFDIIWPIFTAAVIFAGSMEFITVSLLLSTFNPGYALLLTLIVNGRHLFYGISMLEKYRGMGRKKPWAISGLIDEAFSINYMTDIPPGTDRSWFMLFVSIYLYISWIGGTIIGAVSACKAVTDIKGVGFVMTALFIVIFISQWQKETTHGSSILGLAVAGVCLPLFGKAYFMLPTILIITAIFTVRWFATKDKEKLL</sequence>
<evidence type="ECO:0000256" key="3">
    <source>
        <dbReference type="ARBA" id="ARBA00022448"/>
    </source>
</evidence>
<dbReference type="InterPro" id="IPR011606">
    <property type="entry name" value="Brnchd-chn_aa_trnsp_permease"/>
</dbReference>
<dbReference type="PANTHER" id="PTHR34979">
    <property type="entry name" value="INNER MEMBRANE PROTEIN YGAZ"/>
    <property type="match status" value="1"/>
</dbReference>
<keyword evidence="4" id="KW-1003">Cell membrane</keyword>
<evidence type="ECO:0000256" key="7">
    <source>
        <dbReference type="ARBA" id="ARBA00023136"/>
    </source>
</evidence>
<feature type="transmembrane region" description="Helical" evidence="8">
    <location>
        <begin position="20"/>
        <end position="38"/>
    </location>
</feature>